<comment type="caution">
    <text evidence="2">The sequence shown here is derived from an EMBL/GenBank/DDBJ whole genome shotgun (WGS) entry which is preliminary data.</text>
</comment>
<feature type="region of interest" description="Disordered" evidence="1">
    <location>
        <begin position="68"/>
        <end position="88"/>
    </location>
</feature>
<protein>
    <submittedName>
        <fullName evidence="2">Uncharacterized protein</fullName>
    </submittedName>
</protein>
<dbReference type="Proteomes" id="UP001190700">
    <property type="component" value="Unassembled WGS sequence"/>
</dbReference>
<evidence type="ECO:0000256" key="1">
    <source>
        <dbReference type="SAM" id="MobiDB-lite"/>
    </source>
</evidence>
<evidence type="ECO:0000313" key="3">
    <source>
        <dbReference type="Proteomes" id="UP001190700"/>
    </source>
</evidence>
<gene>
    <name evidence="2" type="ORF">CYMTET_8985</name>
</gene>
<sequence>MLPNYKTYEADPAKCRLVIKAKKGKAVNKKRCELLTAARCEWTKVEEVGLKTIDETDHADEENPFAVEVEEEAEDIEEPEGQAANTEE</sequence>
<organism evidence="2 3">
    <name type="scientific">Cymbomonas tetramitiformis</name>
    <dbReference type="NCBI Taxonomy" id="36881"/>
    <lineage>
        <taxon>Eukaryota</taxon>
        <taxon>Viridiplantae</taxon>
        <taxon>Chlorophyta</taxon>
        <taxon>Pyramimonadophyceae</taxon>
        <taxon>Pyramimonadales</taxon>
        <taxon>Pyramimonadaceae</taxon>
        <taxon>Cymbomonas</taxon>
    </lineage>
</organism>
<dbReference type="EMBL" id="LGRX02002896">
    <property type="protein sequence ID" value="KAK3283310.1"/>
    <property type="molecule type" value="Genomic_DNA"/>
</dbReference>
<name>A0AAE0LFY4_9CHLO</name>
<feature type="non-terminal residue" evidence="2">
    <location>
        <position position="88"/>
    </location>
</feature>
<keyword evidence="3" id="KW-1185">Reference proteome</keyword>
<proteinExistence type="predicted"/>
<evidence type="ECO:0000313" key="2">
    <source>
        <dbReference type="EMBL" id="KAK3283310.1"/>
    </source>
</evidence>
<dbReference type="AlphaFoldDB" id="A0AAE0LFY4"/>
<reference evidence="2 3" key="1">
    <citation type="journal article" date="2015" name="Genome Biol. Evol.">
        <title>Comparative Genomics of a Bacterivorous Green Alga Reveals Evolutionary Causalities and Consequences of Phago-Mixotrophic Mode of Nutrition.</title>
        <authorList>
            <person name="Burns J.A."/>
            <person name="Paasch A."/>
            <person name="Narechania A."/>
            <person name="Kim E."/>
        </authorList>
    </citation>
    <scope>NUCLEOTIDE SEQUENCE [LARGE SCALE GENOMIC DNA]</scope>
    <source>
        <strain evidence="2 3">PLY_AMNH</strain>
    </source>
</reference>
<accession>A0AAE0LFY4</accession>